<protein>
    <submittedName>
        <fullName evidence="1">Uncharacterized protein</fullName>
    </submittedName>
</protein>
<proteinExistence type="predicted"/>
<reference evidence="1 2" key="1">
    <citation type="journal article" date="2016" name="Proc. Natl. Acad. Sci. U.S.A.">
        <title>Lipid metabolic changes in an early divergent fungus govern the establishment of a mutualistic symbiosis with endobacteria.</title>
        <authorList>
            <person name="Lastovetsky O.A."/>
            <person name="Gaspar M.L."/>
            <person name="Mondo S.J."/>
            <person name="LaButti K.M."/>
            <person name="Sandor L."/>
            <person name="Grigoriev I.V."/>
            <person name="Henry S.A."/>
            <person name="Pawlowska T.E."/>
        </authorList>
    </citation>
    <scope>NUCLEOTIDE SEQUENCE [LARGE SCALE GENOMIC DNA]</scope>
    <source>
        <strain evidence="1 2">ATCC 11559</strain>
    </source>
</reference>
<evidence type="ECO:0000313" key="1">
    <source>
        <dbReference type="EMBL" id="ORE12550.1"/>
    </source>
</evidence>
<dbReference type="AlphaFoldDB" id="A0A1X0RKN6"/>
<sequence length="231" mass="25896">MDSVCYDKYAAFRILRVMVILYPSSYLSDGVLSPSSHPPLFVIALRIVVRPIQRTLQGALFTTLLFWNRLTGGTLKSEADDTYFFLAQLWMAPSSHVLTTSPYHNVDSSVDVRRHLSSSVPARLPQQINFDDRSKSIRTVGFLHSGLSSTMIELDRPTTYISRVSRSKAITISPSVSKFGSTVLPALLPTWVCREIVKEVLQIVSSGDKVNSNDISWFEDCLERPTLPQMP</sequence>
<evidence type="ECO:0000313" key="2">
    <source>
        <dbReference type="Proteomes" id="UP000242381"/>
    </source>
</evidence>
<organism evidence="1 2">
    <name type="scientific">Rhizopus microsporus</name>
    <dbReference type="NCBI Taxonomy" id="58291"/>
    <lineage>
        <taxon>Eukaryota</taxon>
        <taxon>Fungi</taxon>
        <taxon>Fungi incertae sedis</taxon>
        <taxon>Mucoromycota</taxon>
        <taxon>Mucoromycotina</taxon>
        <taxon>Mucoromycetes</taxon>
        <taxon>Mucorales</taxon>
        <taxon>Mucorineae</taxon>
        <taxon>Rhizopodaceae</taxon>
        <taxon>Rhizopus</taxon>
    </lineage>
</organism>
<dbReference type="Proteomes" id="UP000242381">
    <property type="component" value="Unassembled WGS sequence"/>
</dbReference>
<gene>
    <name evidence="1" type="ORF">BCV71DRAFT_269106</name>
</gene>
<name>A0A1X0RKN6_RHIZD</name>
<dbReference type="EMBL" id="KV921644">
    <property type="protein sequence ID" value="ORE12550.1"/>
    <property type="molecule type" value="Genomic_DNA"/>
</dbReference>
<accession>A0A1X0RKN6</accession>